<gene>
    <name evidence="1" type="ORF">CYG68_10900</name>
</gene>
<proteinExistence type="predicted"/>
<reference evidence="1" key="1">
    <citation type="submission" date="2017-12" db="EMBL/GenBank/DDBJ databases">
        <title>Genome sequencing and analysis.</title>
        <authorList>
            <person name="Huang Y.-T."/>
        </authorList>
    </citation>
    <scope>NUCLEOTIDE SEQUENCE</scope>
    <source>
        <strain evidence="1">VGH116</strain>
    </source>
</reference>
<comment type="caution">
    <text evidence="1">The sequence shown here is derived from an EMBL/GenBank/DDBJ whole genome shotgun (WGS) entry which is preliminary data.</text>
</comment>
<accession>A0A8I0U763</accession>
<protein>
    <submittedName>
        <fullName evidence="1">Uncharacterized protein</fullName>
    </submittedName>
</protein>
<dbReference type="AlphaFoldDB" id="A0A8I0U763"/>
<organism evidence="1 2">
    <name type="scientific">Morganella morganii</name>
    <name type="common">Proteus morganii</name>
    <dbReference type="NCBI Taxonomy" id="582"/>
    <lineage>
        <taxon>Bacteria</taxon>
        <taxon>Pseudomonadati</taxon>
        <taxon>Pseudomonadota</taxon>
        <taxon>Gammaproteobacteria</taxon>
        <taxon>Enterobacterales</taxon>
        <taxon>Morganellaceae</taxon>
        <taxon>Morganella</taxon>
    </lineage>
</organism>
<evidence type="ECO:0000313" key="2">
    <source>
        <dbReference type="Proteomes" id="UP000650477"/>
    </source>
</evidence>
<evidence type="ECO:0000313" key="1">
    <source>
        <dbReference type="EMBL" id="MBE8612926.1"/>
    </source>
</evidence>
<name>A0A8I0U763_MORMO</name>
<dbReference type="Proteomes" id="UP000650477">
    <property type="component" value="Unassembled WGS sequence"/>
</dbReference>
<dbReference type="EMBL" id="PKLF01000009">
    <property type="protein sequence ID" value="MBE8612926.1"/>
    <property type="molecule type" value="Genomic_DNA"/>
</dbReference>
<sequence>MMNELSFVPCFFLFLLAGCSTQEIAEWNQKISDMGHQVSNTMTGGKQERSKKATDITIPVDIDTVASRLRRYYGFTDVNTQIATLQRGTVNDQWAAEAIAAEGHTFEATPGSYYKFGRKLGNNNPQDEVILELEKNGAGTRVYVVYHSSFSGHLTEEYVGPLFKQIRDVASGKIR</sequence>
<dbReference type="RefSeq" id="WP_193829811.1">
    <property type="nucleotide sequence ID" value="NZ_PKLF01000009.1"/>
</dbReference>